<dbReference type="InterPro" id="IPR002934">
    <property type="entry name" value="Polymerase_NTP_transf_dom"/>
</dbReference>
<dbReference type="AlphaFoldDB" id="A0A8J4AJ85"/>
<proteinExistence type="predicted"/>
<gene>
    <name evidence="2" type="ORF">NUM_70280</name>
</gene>
<dbReference type="RefSeq" id="WP_207129337.1">
    <property type="nucleotide sequence ID" value="NZ_BOPO01000150.1"/>
</dbReference>
<reference evidence="3" key="1">
    <citation type="journal article" date="2021" name="Int. J. Syst. Evol. Microbiol.">
        <title>Actinocatenispora comari sp. nov., an endophytic actinomycete isolated from aerial parts of Comarum salesowianum.</title>
        <authorList>
            <person name="Oyunbileg N."/>
            <person name="Iizaka Y."/>
            <person name="Hamada M."/>
            <person name="Davaapurev B.O."/>
            <person name="Fukumoto A."/>
            <person name="Tsetseg B."/>
            <person name="Kato F."/>
            <person name="Tamura T."/>
            <person name="Batkhuu J."/>
            <person name="Anzai Y."/>
        </authorList>
    </citation>
    <scope>NUCLEOTIDE SEQUENCE [LARGE SCALE GENOMIC DNA]</scope>
    <source>
        <strain evidence="3">NUM-2625</strain>
    </source>
</reference>
<dbReference type="GO" id="GO:0016779">
    <property type="term" value="F:nucleotidyltransferase activity"/>
    <property type="evidence" value="ECO:0007669"/>
    <property type="project" value="InterPro"/>
</dbReference>
<feature type="domain" description="Polymerase nucleotidyl transferase" evidence="1">
    <location>
        <begin position="21"/>
        <end position="66"/>
    </location>
</feature>
<dbReference type="InterPro" id="IPR043519">
    <property type="entry name" value="NT_sf"/>
</dbReference>
<dbReference type="SUPFAM" id="SSF81301">
    <property type="entry name" value="Nucleotidyltransferase"/>
    <property type="match status" value="1"/>
</dbReference>
<dbReference type="Pfam" id="PF01909">
    <property type="entry name" value="NTP_transf_2"/>
    <property type="match status" value="1"/>
</dbReference>
<dbReference type="EMBL" id="BOPO01000150">
    <property type="protein sequence ID" value="GIL31774.1"/>
    <property type="molecule type" value="Genomic_DNA"/>
</dbReference>
<dbReference type="Gene3D" id="3.30.460.10">
    <property type="entry name" value="Beta Polymerase, domain 2"/>
    <property type="match status" value="1"/>
</dbReference>
<organism evidence="2 3">
    <name type="scientific">Actinocatenispora comari</name>
    <dbReference type="NCBI Taxonomy" id="2807577"/>
    <lineage>
        <taxon>Bacteria</taxon>
        <taxon>Bacillati</taxon>
        <taxon>Actinomycetota</taxon>
        <taxon>Actinomycetes</taxon>
        <taxon>Micromonosporales</taxon>
        <taxon>Micromonosporaceae</taxon>
        <taxon>Actinocatenispora</taxon>
    </lineage>
</organism>
<evidence type="ECO:0000313" key="2">
    <source>
        <dbReference type="EMBL" id="GIL31774.1"/>
    </source>
</evidence>
<name>A0A8J4AJ85_9ACTN</name>
<keyword evidence="3" id="KW-1185">Reference proteome</keyword>
<evidence type="ECO:0000313" key="3">
    <source>
        <dbReference type="Proteomes" id="UP000614996"/>
    </source>
</evidence>
<protein>
    <recommendedName>
        <fullName evidence="1">Polymerase nucleotidyl transferase domain-containing protein</fullName>
    </recommendedName>
</protein>
<dbReference type="CDD" id="cd05403">
    <property type="entry name" value="NT_KNTase_like"/>
    <property type="match status" value="1"/>
</dbReference>
<evidence type="ECO:0000259" key="1">
    <source>
        <dbReference type="Pfam" id="PF01909"/>
    </source>
</evidence>
<accession>A0A8J4AJ85</accession>
<dbReference type="Proteomes" id="UP000614996">
    <property type="component" value="Unassembled WGS sequence"/>
</dbReference>
<comment type="caution">
    <text evidence="2">The sequence shown here is derived from an EMBL/GenBank/DDBJ whole genome shotgun (WGS) entry which is preliminary data.</text>
</comment>
<sequence length="249" mass="27748">MADISGPLGTTPELDRLLRRAWNDNTVVGVYLFGSAAREGMATRHSDVDVCVVLAERSDEWATRRSPAIDVVVRTLDDLRDVPADPVDWWDRYACSTVRILLDRTDGALAAALHVQATLTHAEVGRALTTYLDGYVNFAYRSLKSHRDGRAFEAKLDAIESIAWALPVVFALHHRLRPYNKYLRWELARRPLTDGWIDGAMLLDLVGRIAADGDAAAQRELFARIGRPARAAGFGPTIDAWGHELTLFR</sequence>